<evidence type="ECO:0000313" key="2">
    <source>
        <dbReference type="EMBL" id="CAJ0954012.1"/>
    </source>
</evidence>
<evidence type="ECO:0000256" key="1">
    <source>
        <dbReference type="ARBA" id="ARBA00007065"/>
    </source>
</evidence>
<gene>
    <name evidence="2" type="ORF">RIMI_LOCUS14516142</name>
</gene>
<dbReference type="EMBL" id="CAUEEQ010037544">
    <property type="protein sequence ID" value="CAJ0954012.1"/>
    <property type="molecule type" value="Genomic_DNA"/>
</dbReference>
<organism evidence="2 3">
    <name type="scientific">Ranitomeya imitator</name>
    <name type="common">mimic poison frog</name>
    <dbReference type="NCBI Taxonomy" id="111125"/>
    <lineage>
        <taxon>Eukaryota</taxon>
        <taxon>Metazoa</taxon>
        <taxon>Chordata</taxon>
        <taxon>Craniata</taxon>
        <taxon>Vertebrata</taxon>
        <taxon>Euteleostomi</taxon>
        <taxon>Amphibia</taxon>
        <taxon>Batrachia</taxon>
        <taxon>Anura</taxon>
        <taxon>Neobatrachia</taxon>
        <taxon>Hyloidea</taxon>
        <taxon>Dendrobatidae</taxon>
        <taxon>Dendrobatinae</taxon>
        <taxon>Ranitomeya</taxon>
    </lineage>
</organism>
<evidence type="ECO:0000313" key="3">
    <source>
        <dbReference type="Proteomes" id="UP001176940"/>
    </source>
</evidence>
<name>A0ABN9M513_9NEOB</name>
<dbReference type="PANTHER" id="PTHR31366">
    <property type="entry name" value="UPF0739 PROTEIN C1ORF74"/>
    <property type="match status" value="1"/>
</dbReference>
<dbReference type="Proteomes" id="UP001176940">
    <property type="component" value="Unassembled WGS sequence"/>
</dbReference>
<dbReference type="InterPro" id="IPR027850">
    <property type="entry name" value="DUF4504"/>
</dbReference>
<comment type="similarity">
    <text evidence="1">Belongs to the UPF0739 family.</text>
</comment>
<accession>A0ABN9M513</accession>
<keyword evidence="3" id="KW-1185">Reference proteome</keyword>
<protein>
    <submittedName>
        <fullName evidence="2">Uncharacterized protein</fullName>
    </submittedName>
</protein>
<dbReference type="Pfam" id="PF14953">
    <property type="entry name" value="DUF4504"/>
    <property type="match status" value="1"/>
</dbReference>
<sequence length="423" mass="47210">MHPLPPLCGAFTASVGIEGEHHVPGSGCPDSGTLQHIRDDHTTLPASKDRSPCIRRTGDKSFNGMGIRGVLGHVHTVRFFLRNRSVFAAAVPQLFSMQGTVYCTLWKTGTTVHMMRESGKKAALNSRATATKFCTVTRLDPESIIGYVVRLNDPEEEHPLSCTVLMSLIIDLHTAAKRHLKGCKRSFALRLAAEILAVDCGLKPCFLYDLGTEDVLQIQRYVSELHQIGFILGPLHILSIEETVLIINVSRAVSYLTKLLNSAELHVIDVSATLKHPRMCSQDRLLTIKSQLSDLLTHLTNYQSKLPGRISAADMPCTEWNLCTMFGFLLCYPAVYWFDTTTNFENCLSFTPLKRVTIEITCSKIGLHKLQVYSFTIPESVFHTLQLLLQAWTESLQRMFDGQCQFTDLKINMETVTLPSVAL</sequence>
<comment type="caution">
    <text evidence="2">The sequence shown here is derived from an EMBL/GenBank/DDBJ whole genome shotgun (WGS) entry which is preliminary data.</text>
</comment>
<proteinExistence type="inferred from homology"/>
<reference evidence="2" key="1">
    <citation type="submission" date="2023-07" db="EMBL/GenBank/DDBJ databases">
        <authorList>
            <person name="Stuckert A."/>
        </authorList>
    </citation>
    <scope>NUCLEOTIDE SEQUENCE</scope>
</reference>
<dbReference type="PANTHER" id="PTHR31366:SF2">
    <property type="entry name" value="UPF0739 PROTEIN C1ORF74"/>
    <property type="match status" value="1"/>
</dbReference>